<dbReference type="KEGG" id="mpsh:QA539_10870"/>
<sequence length="115" mass="13672">MNKVLFEVPRSVSEQDVRDKINYFVAKAEKASEIFENDKSAGKLLAKELRDELKEEHRNNDKVRTEKFYSKHSLFRNYKSVVHESFAKTVGTLDQGQKTRGFLYDVQDYMRYHFE</sequence>
<accession>A0AAU6RP40</accession>
<dbReference type="AlphaFoldDB" id="A0AAU6RP40"/>
<organism evidence="1 2">
    <name type="scientific">Macrococcus psychrotolerans</name>
    <dbReference type="NCBI Taxonomy" id="3039389"/>
    <lineage>
        <taxon>Bacteria</taxon>
        <taxon>Bacillati</taxon>
        <taxon>Bacillota</taxon>
        <taxon>Bacilli</taxon>
        <taxon>Bacillales</taxon>
        <taxon>Staphylococcaceae</taxon>
        <taxon>Macrococcus</taxon>
    </lineage>
</organism>
<gene>
    <name evidence="1" type="ORF">QA539_10870</name>
</gene>
<keyword evidence="1" id="KW-0614">Plasmid</keyword>
<dbReference type="EMBL" id="CP124595">
    <property type="protein sequence ID" value="WZE72005.1"/>
    <property type="molecule type" value="Genomic_DNA"/>
</dbReference>
<keyword evidence="2" id="KW-1185">Reference proteome</keyword>
<reference evidence="1 2" key="1">
    <citation type="submission" date="2023-04" db="EMBL/GenBank/DDBJ databases">
        <title>Macrococci isolated from food, foodproducing animals, and human clinical materials.</title>
        <authorList>
            <person name="Maslanova I."/>
            <person name="Svec P."/>
            <person name="Sedlacek I."/>
            <person name="Novakova D."/>
            <person name="Keller J.E."/>
            <person name="Schwendener S."/>
            <person name="Finstrlova A."/>
            <person name="Botka T."/>
            <person name="Kovarovic V."/>
            <person name="Petras P."/>
            <person name="Perreten V."/>
            <person name="Pantucek R."/>
        </authorList>
    </citation>
    <scope>NUCLEOTIDE SEQUENCE [LARGE SCALE GENOMIC DNA]</scope>
    <source>
        <strain evidence="1 2">CCM 8659</strain>
        <plasmid evidence="1 2">pMP8659_4</plasmid>
    </source>
</reference>
<evidence type="ECO:0000313" key="2">
    <source>
        <dbReference type="Proteomes" id="UP001465447"/>
    </source>
</evidence>
<evidence type="ECO:0000313" key="1">
    <source>
        <dbReference type="EMBL" id="WZE72005.1"/>
    </source>
</evidence>
<name>A0AAU6RP40_9STAP</name>
<geneLocation type="plasmid" evidence="1 2">
    <name>pMP8659_4</name>
</geneLocation>
<proteinExistence type="predicted"/>
<dbReference type="RefSeq" id="WP_419895625.1">
    <property type="nucleotide sequence ID" value="NZ_CP124595.1"/>
</dbReference>
<dbReference type="Proteomes" id="UP001465447">
    <property type="component" value="Plasmid pMP8659_4"/>
</dbReference>
<protein>
    <submittedName>
        <fullName evidence="1">Uncharacterized protein</fullName>
    </submittedName>
</protein>